<evidence type="ECO:0000259" key="2">
    <source>
        <dbReference type="Pfam" id="PF12680"/>
    </source>
</evidence>
<dbReference type="Gene3D" id="3.10.450.50">
    <property type="match status" value="1"/>
</dbReference>
<sequence precursor="true">MKRMVWGIVAVLFAVCGSEAAIAADGAADKAAIEKSVASYVAAFNAHDSAALAAHWSPEAVYTNPRTGDQLFGQEAIKQEFDALLAEAKDAKLDVAVTSIDFVSPQVAVENGVATVTGSKGEAEVTSYQAVHIKQGGKWLLDRVSEEEVVATSSHYDQLKDLEWMIGTWLDADGENQIETTCQWTRNNNFMLRAFKVSVEDQIDTSGLQLIGWDPAQGKIRSWAFDSNGGFAEGTWTRKKDRWLIDSNATLPDGQMASSMNIMTKIDENTFGWQMTGREVDGKILPNINEVKVSRVTVPE</sequence>
<dbReference type="RefSeq" id="WP_231936173.1">
    <property type="nucleotide sequence ID" value="NZ_SJPS01000001.1"/>
</dbReference>
<dbReference type="InterPro" id="IPR011944">
    <property type="entry name" value="Steroid_delta5-4_isomerase"/>
</dbReference>
<evidence type="ECO:0000313" key="4">
    <source>
        <dbReference type="Proteomes" id="UP000318437"/>
    </source>
</evidence>
<name>A0A5C6D662_9BACT</name>
<keyword evidence="4" id="KW-1185">Reference proteome</keyword>
<accession>A0A5C6D662</accession>
<gene>
    <name evidence="3" type="ORF">Pla144_11450</name>
</gene>
<dbReference type="InterPro" id="IPR032710">
    <property type="entry name" value="NTF2-like_dom_sf"/>
</dbReference>
<protein>
    <submittedName>
        <fullName evidence="3">SnoaL-like domain protein</fullName>
    </submittedName>
</protein>
<feature type="signal peptide" evidence="1">
    <location>
        <begin position="1"/>
        <end position="23"/>
    </location>
</feature>
<dbReference type="Pfam" id="PF12680">
    <property type="entry name" value="SnoaL_2"/>
    <property type="match status" value="1"/>
</dbReference>
<proteinExistence type="predicted"/>
<dbReference type="InterPro" id="IPR037401">
    <property type="entry name" value="SnoaL-like"/>
</dbReference>
<dbReference type="SUPFAM" id="SSF54427">
    <property type="entry name" value="NTF2-like"/>
    <property type="match status" value="1"/>
</dbReference>
<feature type="domain" description="SnoaL-like" evidence="2">
    <location>
        <begin position="37"/>
        <end position="139"/>
    </location>
</feature>
<feature type="chain" id="PRO_5023062531" evidence="1">
    <location>
        <begin position="24"/>
        <end position="300"/>
    </location>
</feature>
<dbReference type="Proteomes" id="UP000318437">
    <property type="component" value="Unassembled WGS sequence"/>
</dbReference>
<evidence type="ECO:0000313" key="3">
    <source>
        <dbReference type="EMBL" id="TWU30359.1"/>
    </source>
</evidence>
<organism evidence="3 4">
    <name type="scientific">Bythopirellula polymerisocia</name>
    <dbReference type="NCBI Taxonomy" id="2528003"/>
    <lineage>
        <taxon>Bacteria</taxon>
        <taxon>Pseudomonadati</taxon>
        <taxon>Planctomycetota</taxon>
        <taxon>Planctomycetia</taxon>
        <taxon>Pirellulales</taxon>
        <taxon>Lacipirellulaceae</taxon>
        <taxon>Bythopirellula</taxon>
    </lineage>
</organism>
<dbReference type="NCBIfam" id="TIGR02246">
    <property type="entry name" value="SgcJ/EcaC family oxidoreductase"/>
    <property type="match status" value="1"/>
</dbReference>
<dbReference type="EMBL" id="SJPS01000001">
    <property type="protein sequence ID" value="TWU30359.1"/>
    <property type="molecule type" value="Genomic_DNA"/>
</dbReference>
<evidence type="ECO:0000256" key="1">
    <source>
        <dbReference type="SAM" id="SignalP"/>
    </source>
</evidence>
<comment type="caution">
    <text evidence="3">The sequence shown here is derived from an EMBL/GenBank/DDBJ whole genome shotgun (WGS) entry which is preliminary data.</text>
</comment>
<dbReference type="AlphaFoldDB" id="A0A5C6D662"/>
<reference evidence="3 4" key="1">
    <citation type="submission" date="2019-02" db="EMBL/GenBank/DDBJ databases">
        <title>Deep-cultivation of Planctomycetes and their phenomic and genomic characterization uncovers novel biology.</title>
        <authorList>
            <person name="Wiegand S."/>
            <person name="Jogler M."/>
            <person name="Boedeker C."/>
            <person name="Pinto D."/>
            <person name="Vollmers J."/>
            <person name="Rivas-Marin E."/>
            <person name="Kohn T."/>
            <person name="Peeters S.H."/>
            <person name="Heuer A."/>
            <person name="Rast P."/>
            <person name="Oberbeckmann S."/>
            <person name="Bunk B."/>
            <person name="Jeske O."/>
            <person name="Meyerdierks A."/>
            <person name="Storesund J.E."/>
            <person name="Kallscheuer N."/>
            <person name="Luecker S."/>
            <person name="Lage O.M."/>
            <person name="Pohl T."/>
            <person name="Merkel B.J."/>
            <person name="Hornburger P."/>
            <person name="Mueller R.-W."/>
            <person name="Bruemmer F."/>
            <person name="Labrenz M."/>
            <person name="Spormann A.M."/>
            <person name="Op Den Camp H."/>
            <person name="Overmann J."/>
            <person name="Amann R."/>
            <person name="Jetten M.S.M."/>
            <person name="Mascher T."/>
            <person name="Medema M.H."/>
            <person name="Devos D.P."/>
            <person name="Kaster A.-K."/>
            <person name="Ovreas L."/>
            <person name="Rohde M."/>
            <person name="Galperin M.Y."/>
            <person name="Jogler C."/>
        </authorList>
    </citation>
    <scope>NUCLEOTIDE SEQUENCE [LARGE SCALE GENOMIC DNA]</scope>
    <source>
        <strain evidence="3 4">Pla144</strain>
    </source>
</reference>
<keyword evidence="1" id="KW-0732">Signal</keyword>